<dbReference type="InterPro" id="IPR014001">
    <property type="entry name" value="Helicase_ATP-bd"/>
</dbReference>
<evidence type="ECO:0000259" key="5">
    <source>
        <dbReference type="PROSITE" id="PS51192"/>
    </source>
</evidence>
<dbReference type="PANTHER" id="PTHR10799">
    <property type="entry name" value="SNF2/RAD54 HELICASE FAMILY"/>
    <property type="match status" value="1"/>
</dbReference>
<evidence type="ECO:0000313" key="7">
    <source>
        <dbReference type="EMBL" id="RJE20398.1"/>
    </source>
</evidence>
<dbReference type="InterPro" id="IPR027417">
    <property type="entry name" value="P-loop_NTPase"/>
</dbReference>
<feature type="compositionally biased region" description="Basic and acidic residues" evidence="4">
    <location>
        <begin position="39"/>
        <end position="48"/>
    </location>
</feature>
<dbReference type="InterPro" id="IPR049730">
    <property type="entry name" value="SNF2/RAD54-like_C"/>
</dbReference>
<dbReference type="Gene3D" id="3.40.50.300">
    <property type="entry name" value="P-loop containing nucleotide triphosphate hydrolases"/>
    <property type="match status" value="1"/>
</dbReference>
<dbReference type="CDD" id="cd17919">
    <property type="entry name" value="DEXHc_Snf"/>
    <property type="match status" value="1"/>
</dbReference>
<keyword evidence="3" id="KW-0067">ATP-binding</keyword>
<dbReference type="OrthoDB" id="288590at2759"/>
<proteinExistence type="predicted"/>
<evidence type="ECO:0000313" key="8">
    <source>
        <dbReference type="Proteomes" id="UP000266188"/>
    </source>
</evidence>
<feature type="region of interest" description="Disordered" evidence="4">
    <location>
        <begin position="18"/>
        <end position="48"/>
    </location>
</feature>
<dbReference type="EMBL" id="MVGC01000311">
    <property type="protein sequence ID" value="RJE20398.1"/>
    <property type="molecule type" value="Genomic_DNA"/>
</dbReference>
<dbReference type="STRING" id="2070753.A0A3A2ZB69"/>
<dbReference type="Pfam" id="PF00176">
    <property type="entry name" value="SNF2-rel_dom"/>
    <property type="match status" value="1"/>
</dbReference>
<comment type="caution">
    <text evidence="7">The sequence shown here is derived from an EMBL/GenBank/DDBJ whole genome shotgun (WGS) entry which is preliminary data.</text>
</comment>
<dbReference type="InterPro" id="IPR038718">
    <property type="entry name" value="SNF2-like_sf"/>
</dbReference>
<dbReference type="SMART" id="SM00487">
    <property type="entry name" value="DEXDc"/>
    <property type="match status" value="1"/>
</dbReference>
<dbReference type="Proteomes" id="UP000266188">
    <property type="component" value="Unassembled WGS sequence"/>
</dbReference>
<evidence type="ECO:0000256" key="1">
    <source>
        <dbReference type="ARBA" id="ARBA00022741"/>
    </source>
</evidence>
<keyword evidence="8" id="KW-1185">Reference proteome</keyword>
<dbReference type="Pfam" id="PF00271">
    <property type="entry name" value="Helicase_C"/>
    <property type="match status" value="1"/>
</dbReference>
<dbReference type="SMART" id="SM00490">
    <property type="entry name" value="HELICc"/>
    <property type="match status" value="1"/>
</dbReference>
<accession>A0A3A2ZB69</accession>
<dbReference type="AlphaFoldDB" id="A0A3A2ZB69"/>
<gene>
    <name evidence="7" type="ORF">PHISCL_07269</name>
</gene>
<organism evidence="7 8">
    <name type="scientific">Aspergillus sclerotialis</name>
    <dbReference type="NCBI Taxonomy" id="2070753"/>
    <lineage>
        <taxon>Eukaryota</taxon>
        <taxon>Fungi</taxon>
        <taxon>Dikarya</taxon>
        <taxon>Ascomycota</taxon>
        <taxon>Pezizomycotina</taxon>
        <taxon>Eurotiomycetes</taxon>
        <taxon>Eurotiomycetidae</taxon>
        <taxon>Eurotiales</taxon>
        <taxon>Aspergillaceae</taxon>
        <taxon>Aspergillus</taxon>
        <taxon>Aspergillus subgen. Polypaecilum</taxon>
    </lineage>
</organism>
<evidence type="ECO:0000259" key="6">
    <source>
        <dbReference type="PROSITE" id="PS51194"/>
    </source>
</evidence>
<dbReference type="InterPro" id="IPR001650">
    <property type="entry name" value="Helicase_C-like"/>
</dbReference>
<protein>
    <submittedName>
        <fullName evidence="7">Uncharacterized protein</fullName>
    </submittedName>
</protein>
<feature type="domain" description="Helicase C-terminal" evidence="6">
    <location>
        <begin position="455"/>
        <end position="621"/>
    </location>
</feature>
<dbReference type="GO" id="GO:0016787">
    <property type="term" value="F:hydrolase activity"/>
    <property type="evidence" value="ECO:0007669"/>
    <property type="project" value="UniProtKB-KW"/>
</dbReference>
<name>A0A3A2ZB69_9EURO</name>
<dbReference type="GO" id="GO:0005524">
    <property type="term" value="F:ATP binding"/>
    <property type="evidence" value="ECO:0007669"/>
    <property type="project" value="InterPro"/>
</dbReference>
<reference evidence="8" key="1">
    <citation type="submission" date="2017-02" db="EMBL/GenBank/DDBJ databases">
        <authorList>
            <person name="Tafer H."/>
            <person name="Lopandic K."/>
        </authorList>
    </citation>
    <scope>NUCLEOTIDE SEQUENCE [LARGE SCALE GENOMIC DNA]</scope>
    <source>
        <strain evidence="8">CBS 366.77</strain>
    </source>
</reference>
<dbReference type="Gene3D" id="3.40.50.10810">
    <property type="entry name" value="Tandem AAA-ATPase domain"/>
    <property type="match status" value="1"/>
</dbReference>
<feature type="compositionally biased region" description="Low complexity" evidence="4">
    <location>
        <begin position="18"/>
        <end position="30"/>
    </location>
</feature>
<evidence type="ECO:0000256" key="2">
    <source>
        <dbReference type="ARBA" id="ARBA00022801"/>
    </source>
</evidence>
<dbReference type="PROSITE" id="PS51194">
    <property type="entry name" value="HELICASE_CTER"/>
    <property type="match status" value="1"/>
</dbReference>
<evidence type="ECO:0000256" key="3">
    <source>
        <dbReference type="ARBA" id="ARBA00022840"/>
    </source>
</evidence>
<dbReference type="PROSITE" id="PS51192">
    <property type="entry name" value="HELICASE_ATP_BIND_1"/>
    <property type="match status" value="1"/>
</dbReference>
<sequence>MQLSPRIEYVTDIYAGSSSSSVTLGRSSESQQPPVELPLRPKESTKTRAEVPDRIIEIEKRRNTFFIAKRGIILPLLPEKNFIWELTKDREDISTKIEPCKVLQSQPSKLRSKLKPYQLEGLSFLVYLRNNGIGGILGDEMGLGKTIQTLALFQYVKENDGPQSAPFLVVCPLSVLDTWTTEIGKWTPHLKMVKLHGSSEQRESTKSFIGTAKKERNVDKTVDIVITTYDTLISDIVWLRRAFIWKCVVLDEGHHIKNAASRRSRFLQHIKTELKLVLTGVIVDLPLVVSITLWSIKFKLFKEAFSLSDGKVDRVFSEEAKRFLELIMLRRLKDSPEFGVKIPEKTEVILSVPLSELQNAWYMRILTGCDQLLHDEPGDTSSALIQKDFANSEGSPKPTAGVPKKVNISVVRNMLMELRKCSIHPYLIGQAFPEEYVAGKHVVLNSGKFIVLATMSREFVVKQRKKVIIFSGFDEALNLCEDHLNEIREYGGGFDYGRIDGNTYSAWRNLWIYLFNNDPRYMVFLISIRAGGEGLNLASASVVIFLDEDWNPQVMRQAEARVHRLGQTKEVTIYKMHSRGTVEDQMVGRLAKKSYLAAKVTENMKTLNSLEDLAAIIESLRLKVWRTARMALRL</sequence>
<dbReference type="InterPro" id="IPR000330">
    <property type="entry name" value="SNF2_N"/>
</dbReference>
<feature type="domain" description="Helicase ATP-binding" evidence="5">
    <location>
        <begin position="126"/>
        <end position="280"/>
    </location>
</feature>
<keyword evidence="2" id="KW-0378">Hydrolase</keyword>
<dbReference type="SUPFAM" id="SSF52540">
    <property type="entry name" value="P-loop containing nucleoside triphosphate hydrolases"/>
    <property type="match status" value="2"/>
</dbReference>
<evidence type="ECO:0000256" key="4">
    <source>
        <dbReference type="SAM" id="MobiDB-lite"/>
    </source>
</evidence>
<keyword evidence="1" id="KW-0547">Nucleotide-binding</keyword>
<dbReference type="CDD" id="cd18793">
    <property type="entry name" value="SF2_C_SNF"/>
    <property type="match status" value="1"/>
</dbReference>